<organism evidence="2 3">
    <name type="scientific">Littorina saxatilis</name>
    <dbReference type="NCBI Taxonomy" id="31220"/>
    <lineage>
        <taxon>Eukaryota</taxon>
        <taxon>Metazoa</taxon>
        <taxon>Spiralia</taxon>
        <taxon>Lophotrochozoa</taxon>
        <taxon>Mollusca</taxon>
        <taxon>Gastropoda</taxon>
        <taxon>Caenogastropoda</taxon>
        <taxon>Littorinimorpha</taxon>
        <taxon>Littorinoidea</taxon>
        <taxon>Littorinidae</taxon>
        <taxon>Littorina</taxon>
    </lineage>
</organism>
<feature type="transmembrane region" description="Helical" evidence="1">
    <location>
        <begin position="195"/>
        <end position="218"/>
    </location>
</feature>
<proteinExistence type="predicted"/>
<feature type="transmembrane region" description="Helical" evidence="1">
    <location>
        <begin position="109"/>
        <end position="131"/>
    </location>
</feature>
<feature type="transmembrane region" description="Helical" evidence="1">
    <location>
        <begin position="12"/>
        <end position="33"/>
    </location>
</feature>
<keyword evidence="1" id="KW-0812">Transmembrane</keyword>
<dbReference type="AlphaFoldDB" id="A0AAN9BW96"/>
<protein>
    <submittedName>
        <fullName evidence="2">Uncharacterized protein</fullName>
    </submittedName>
</protein>
<keyword evidence="1" id="KW-0472">Membrane</keyword>
<reference evidence="2 3" key="1">
    <citation type="submission" date="2024-02" db="EMBL/GenBank/DDBJ databases">
        <title>Chromosome-scale genome assembly of the rough periwinkle Littorina saxatilis.</title>
        <authorList>
            <person name="De Jode A."/>
            <person name="Faria R."/>
            <person name="Formenti G."/>
            <person name="Sims Y."/>
            <person name="Smith T.P."/>
            <person name="Tracey A."/>
            <person name="Wood J.M.D."/>
            <person name="Zagrodzka Z.B."/>
            <person name="Johannesson K."/>
            <person name="Butlin R.K."/>
            <person name="Leder E.H."/>
        </authorList>
    </citation>
    <scope>NUCLEOTIDE SEQUENCE [LARGE SCALE GENOMIC DNA]</scope>
    <source>
        <strain evidence="2">Snail1</strain>
        <tissue evidence="2">Muscle</tissue>
    </source>
</reference>
<dbReference type="Gene3D" id="1.20.140.150">
    <property type="match status" value="1"/>
</dbReference>
<evidence type="ECO:0000256" key="1">
    <source>
        <dbReference type="SAM" id="Phobius"/>
    </source>
</evidence>
<dbReference type="EMBL" id="JBAMIC010000002">
    <property type="protein sequence ID" value="KAK7113002.1"/>
    <property type="molecule type" value="Genomic_DNA"/>
</dbReference>
<keyword evidence="3" id="KW-1185">Reference proteome</keyword>
<keyword evidence="1" id="KW-1133">Transmembrane helix</keyword>
<name>A0AAN9BW96_9CAEN</name>
<dbReference type="Proteomes" id="UP001374579">
    <property type="component" value="Unassembled WGS sequence"/>
</dbReference>
<comment type="caution">
    <text evidence="2">The sequence shown here is derived from an EMBL/GenBank/DDBJ whole genome shotgun (WGS) entry which is preliminary data.</text>
</comment>
<evidence type="ECO:0000313" key="2">
    <source>
        <dbReference type="EMBL" id="KAK7113002.1"/>
    </source>
</evidence>
<evidence type="ECO:0000313" key="3">
    <source>
        <dbReference type="Proteomes" id="UP001374579"/>
    </source>
</evidence>
<sequence length="233" mass="25231">MLSTQWVVRWGCVVLIALATLIQMIGMGAPYWFKEQAKPAAYQAFLQVLKREGVDPGANATQPGAITRAEVHVGLWRWCVDVTVWGVFYSACKSPELGDFQGWWKGCQALSLVGTLMGVLACICAVMEVYYTRRGTRFSGLAVLCAICCFVAAVGMGLSHGLFATRYMENHLRIVHLPTLSGGTIISTFPPVLDWAFGLGAAGATLIGVTGIILVAFVTKTYPAYQRTESVVV</sequence>
<accession>A0AAN9BW96</accession>
<gene>
    <name evidence="2" type="ORF">V1264_012370</name>
</gene>
<feature type="transmembrane region" description="Helical" evidence="1">
    <location>
        <begin position="138"/>
        <end position="163"/>
    </location>
</feature>